<evidence type="ECO:0000256" key="5">
    <source>
        <dbReference type="ARBA" id="ARBA00022989"/>
    </source>
</evidence>
<dbReference type="GO" id="GO:0005886">
    <property type="term" value="C:plasma membrane"/>
    <property type="evidence" value="ECO:0007669"/>
    <property type="project" value="UniProtKB-SubCell"/>
</dbReference>
<feature type="transmembrane region" description="Helical" evidence="7">
    <location>
        <begin position="189"/>
        <end position="214"/>
    </location>
</feature>
<proteinExistence type="inferred from homology"/>
<feature type="transmembrane region" description="Helical" evidence="7">
    <location>
        <begin position="249"/>
        <end position="268"/>
    </location>
</feature>
<dbReference type="SUPFAM" id="SSF161098">
    <property type="entry name" value="MetI-like"/>
    <property type="match status" value="1"/>
</dbReference>
<dbReference type="CDD" id="cd06261">
    <property type="entry name" value="TM_PBP2"/>
    <property type="match status" value="1"/>
</dbReference>
<feature type="transmembrane region" description="Helical" evidence="7">
    <location>
        <begin position="114"/>
        <end position="137"/>
    </location>
</feature>
<evidence type="ECO:0000313" key="9">
    <source>
        <dbReference type="EMBL" id="MBB6674048.1"/>
    </source>
</evidence>
<accession>A0A7X0VI13</accession>
<evidence type="ECO:0000313" key="10">
    <source>
        <dbReference type="Proteomes" id="UP000547209"/>
    </source>
</evidence>
<evidence type="ECO:0000256" key="4">
    <source>
        <dbReference type="ARBA" id="ARBA00022692"/>
    </source>
</evidence>
<evidence type="ECO:0000256" key="7">
    <source>
        <dbReference type="RuleBase" id="RU363032"/>
    </source>
</evidence>
<evidence type="ECO:0000256" key="3">
    <source>
        <dbReference type="ARBA" id="ARBA00022475"/>
    </source>
</evidence>
<reference evidence="9 10" key="1">
    <citation type="submission" date="2020-08" db="EMBL/GenBank/DDBJ databases">
        <title>Cohnella phylogeny.</title>
        <authorList>
            <person name="Dunlap C."/>
        </authorList>
    </citation>
    <scope>NUCLEOTIDE SEQUENCE [LARGE SCALE GENOMIC DNA]</scope>
    <source>
        <strain evidence="9 10">DSM 28246</strain>
    </source>
</reference>
<evidence type="ECO:0000256" key="1">
    <source>
        <dbReference type="ARBA" id="ARBA00004651"/>
    </source>
</evidence>
<keyword evidence="5 7" id="KW-1133">Transmembrane helix</keyword>
<dbReference type="Pfam" id="PF00528">
    <property type="entry name" value="BPD_transp_1"/>
    <property type="match status" value="1"/>
</dbReference>
<dbReference type="EMBL" id="JACJVP010000043">
    <property type="protein sequence ID" value="MBB6674048.1"/>
    <property type="molecule type" value="Genomic_DNA"/>
</dbReference>
<organism evidence="9 10">
    <name type="scientific">Cohnella nanjingensis</name>
    <dbReference type="NCBI Taxonomy" id="1387779"/>
    <lineage>
        <taxon>Bacteria</taxon>
        <taxon>Bacillati</taxon>
        <taxon>Bacillota</taxon>
        <taxon>Bacilli</taxon>
        <taxon>Bacillales</taxon>
        <taxon>Paenibacillaceae</taxon>
        <taxon>Cohnella</taxon>
    </lineage>
</organism>
<keyword evidence="10" id="KW-1185">Reference proteome</keyword>
<dbReference type="PANTHER" id="PTHR43744:SF12">
    <property type="entry name" value="ABC TRANSPORTER PERMEASE PROTEIN MG189-RELATED"/>
    <property type="match status" value="1"/>
</dbReference>
<keyword evidence="6 7" id="KW-0472">Membrane</keyword>
<dbReference type="GO" id="GO:0055085">
    <property type="term" value="P:transmembrane transport"/>
    <property type="evidence" value="ECO:0007669"/>
    <property type="project" value="InterPro"/>
</dbReference>
<dbReference type="Gene3D" id="1.10.3720.10">
    <property type="entry name" value="MetI-like"/>
    <property type="match status" value="1"/>
</dbReference>
<comment type="caution">
    <text evidence="9">The sequence shown here is derived from an EMBL/GenBank/DDBJ whole genome shotgun (WGS) entry which is preliminary data.</text>
</comment>
<name>A0A7X0VI13_9BACL</name>
<comment type="similarity">
    <text evidence="7">Belongs to the binding-protein-dependent transport system permease family.</text>
</comment>
<dbReference type="PROSITE" id="PS50928">
    <property type="entry name" value="ABC_TM1"/>
    <property type="match status" value="1"/>
</dbReference>
<comment type="subcellular location">
    <subcellularLocation>
        <location evidence="1 7">Cell membrane</location>
        <topology evidence="1 7">Multi-pass membrane protein</topology>
    </subcellularLocation>
</comment>
<evidence type="ECO:0000256" key="6">
    <source>
        <dbReference type="ARBA" id="ARBA00023136"/>
    </source>
</evidence>
<feature type="transmembrane region" description="Helical" evidence="7">
    <location>
        <begin position="149"/>
        <end position="168"/>
    </location>
</feature>
<dbReference type="PANTHER" id="PTHR43744">
    <property type="entry name" value="ABC TRANSPORTER PERMEASE PROTEIN MG189-RELATED-RELATED"/>
    <property type="match status" value="1"/>
</dbReference>
<dbReference type="InterPro" id="IPR035906">
    <property type="entry name" value="MetI-like_sf"/>
</dbReference>
<keyword evidence="3" id="KW-1003">Cell membrane</keyword>
<dbReference type="Proteomes" id="UP000547209">
    <property type="component" value="Unassembled WGS sequence"/>
</dbReference>
<dbReference type="InterPro" id="IPR006311">
    <property type="entry name" value="TAT_signal"/>
</dbReference>
<sequence>MSHRPQTIARAGRSRRGVLAQLLLLAGAVLMLLPFAWAALTALKTPAEAIAIPMKLLPAKPQWSHFAETFDQLPFARYYWNTAATTIVKTLAALLISSMAGYAFARVPFPGKSVLFVLVLSVLMVPAQVFLVPQYMLMKDWGWLNSLKAITVTGMFSAYGTFLLRQFFLSLPVELEEAAKIDGCRPPGIYWRIMLPLAKPGLVAFGIISALWSWNDFMWPLIVNSSPDKMTLAVGLATLQGQYTTNYPLLMAGMLLAIAPMILLFLLLQRQFVEGMTLSGLK</sequence>
<evidence type="ECO:0000259" key="8">
    <source>
        <dbReference type="PROSITE" id="PS50928"/>
    </source>
</evidence>
<dbReference type="RefSeq" id="WP_185671909.1">
    <property type="nucleotide sequence ID" value="NZ_JACJVP010000043.1"/>
</dbReference>
<keyword evidence="2 7" id="KW-0813">Transport</keyword>
<gene>
    <name evidence="9" type="ORF">H7C19_25540</name>
</gene>
<dbReference type="PROSITE" id="PS51318">
    <property type="entry name" value="TAT"/>
    <property type="match status" value="1"/>
</dbReference>
<evidence type="ECO:0000256" key="2">
    <source>
        <dbReference type="ARBA" id="ARBA00022448"/>
    </source>
</evidence>
<feature type="domain" description="ABC transmembrane type-1" evidence="8">
    <location>
        <begin position="79"/>
        <end position="268"/>
    </location>
</feature>
<protein>
    <submittedName>
        <fullName evidence="9">Carbohydrate ABC transporter permease</fullName>
    </submittedName>
</protein>
<dbReference type="AlphaFoldDB" id="A0A7X0VI13"/>
<dbReference type="InterPro" id="IPR000515">
    <property type="entry name" value="MetI-like"/>
</dbReference>
<keyword evidence="4 7" id="KW-0812">Transmembrane</keyword>
<feature type="transmembrane region" description="Helical" evidence="7">
    <location>
        <begin position="78"/>
        <end position="102"/>
    </location>
</feature>